<proteinExistence type="predicted"/>
<feature type="signal peptide" evidence="1">
    <location>
        <begin position="1"/>
        <end position="22"/>
    </location>
</feature>
<dbReference type="AlphaFoldDB" id="A0A8I0DUE5"/>
<evidence type="ECO:0000313" key="2">
    <source>
        <dbReference type="EMBL" id="MBC5662995.1"/>
    </source>
</evidence>
<keyword evidence="3" id="KW-1185">Reference proteome</keyword>
<accession>A0A8I0DUE5</accession>
<feature type="chain" id="PRO_5034982816" description="DUF4352 domain-containing protein" evidence="1">
    <location>
        <begin position="23"/>
        <end position="378"/>
    </location>
</feature>
<evidence type="ECO:0008006" key="4">
    <source>
        <dbReference type="Google" id="ProtNLM"/>
    </source>
</evidence>
<dbReference type="PROSITE" id="PS51257">
    <property type="entry name" value="PROKAR_LIPOPROTEIN"/>
    <property type="match status" value="1"/>
</dbReference>
<dbReference type="EMBL" id="JACOOX010000004">
    <property type="protein sequence ID" value="MBC5662995.1"/>
    <property type="molecule type" value="Genomic_DNA"/>
</dbReference>
<dbReference type="Proteomes" id="UP000615234">
    <property type="component" value="Unassembled WGS sequence"/>
</dbReference>
<gene>
    <name evidence="2" type="ORF">H8S09_08835</name>
</gene>
<name>A0A8I0DUE5_9FIRM</name>
<evidence type="ECO:0000313" key="3">
    <source>
        <dbReference type="Proteomes" id="UP000615234"/>
    </source>
</evidence>
<organism evidence="2 3">
    <name type="scientific">Coprococcus hominis</name>
    <name type="common">ex Liu et al. 2022</name>
    <dbReference type="NCBI Taxonomy" id="2763039"/>
    <lineage>
        <taxon>Bacteria</taxon>
        <taxon>Bacillati</taxon>
        <taxon>Bacillota</taxon>
        <taxon>Clostridia</taxon>
        <taxon>Lachnospirales</taxon>
        <taxon>Lachnospiraceae</taxon>
        <taxon>Coprococcus</taxon>
    </lineage>
</organism>
<reference evidence="2 3" key="1">
    <citation type="submission" date="2020-08" db="EMBL/GenBank/DDBJ databases">
        <title>Genome public.</title>
        <authorList>
            <person name="Liu C."/>
            <person name="Sun Q."/>
        </authorList>
    </citation>
    <scope>NUCLEOTIDE SEQUENCE [LARGE SCALE GENOMIC DNA]</scope>
    <source>
        <strain evidence="2 3">NSJ-10</strain>
    </source>
</reference>
<dbReference type="RefSeq" id="WP_117807253.1">
    <property type="nucleotide sequence ID" value="NZ_JACOOX010000004.1"/>
</dbReference>
<protein>
    <recommendedName>
        <fullName evidence="4">DUF4352 domain-containing protein</fullName>
    </recommendedName>
</protein>
<sequence>MMGKVFALFLLLIGVLSGCSFPSEQEYEENVSLKIVKSGVKIEEVRFDEDLGIDGKQIYKFTIPIEITGTFQHDCTIPVYYYFDMEKNVSELDKEASAWATEGQFKEVFKGKLKIERGTTGVVYYEGETDDALMDSDSTSYEQAWVAFRYDDGFISDNYAGIYNPFFDKEKYLYFHGEQSAVDEVRDIIPQQTDGNVHVDEDSVKVEKTYIGEESGNPQHYTVSVTIRNDSDNPVETENLWVGCDYDMASPFNSHNCYEALGEALTFMKGVGEPLGYTVQQKSITKDDDSIQVEFDMYNRYAGYSDSLMGNDLDWYQCFWIAICLEDDNQNDNYVMVPNPYYNEEHYSDEDFWREHDVNDIYRYDTVSAWNALFEENE</sequence>
<comment type="caution">
    <text evidence="2">The sequence shown here is derived from an EMBL/GenBank/DDBJ whole genome shotgun (WGS) entry which is preliminary data.</text>
</comment>
<evidence type="ECO:0000256" key="1">
    <source>
        <dbReference type="SAM" id="SignalP"/>
    </source>
</evidence>
<keyword evidence="1" id="KW-0732">Signal</keyword>